<dbReference type="Pfam" id="PF14219">
    <property type="entry name" value="DUF4328"/>
    <property type="match status" value="1"/>
</dbReference>
<evidence type="ECO:0000259" key="2">
    <source>
        <dbReference type="Pfam" id="PF14219"/>
    </source>
</evidence>
<gene>
    <name evidence="3" type="ORF">ABT272_11660</name>
</gene>
<comment type="caution">
    <text evidence="3">The sequence shown here is derived from an EMBL/GenBank/DDBJ whole genome shotgun (WGS) entry which is preliminary data.</text>
</comment>
<feature type="transmembrane region" description="Helical" evidence="1">
    <location>
        <begin position="76"/>
        <end position="99"/>
    </location>
</feature>
<keyword evidence="1" id="KW-0812">Transmembrane</keyword>
<reference evidence="3 4" key="1">
    <citation type="submission" date="2024-06" db="EMBL/GenBank/DDBJ databases">
        <title>The Natural Products Discovery Center: Release of the First 8490 Sequenced Strains for Exploring Actinobacteria Biosynthetic Diversity.</title>
        <authorList>
            <person name="Kalkreuter E."/>
            <person name="Kautsar S.A."/>
            <person name="Yang D."/>
            <person name="Bader C.D."/>
            <person name="Teijaro C.N."/>
            <person name="Fluegel L."/>
            <person name="Davis C.M."/>
            <person name="Simpson J.R."/>
            <person name="Lauterbach L."/>
            <person name="Steele A.D."/>
            <person name="Gui C."/>
            <person name="Meng S."/>
            <person name="Li G."/>
            <person name="Viehrig K."/>
            <person name="Ye F."/>
            <person name="Su P."/>
            <person name="Kiefer A.F."/>
            <person name="Nichols A."/>
            <person name="Cepeda A.J."/>
            <person name="Yan W."/>
            <person name="Fan B."/>
            <person name="Jiang Y."/>
            <person name="Adhikari A."/>
            <person name="Zheng C.-J."/>
            <person name="Schuster L."/>
            <person name="Cowan T.M."/>
            <person name="Smanski M.J."/>
            <person name="Chevrette M.G."/>
            <person name="De Carvalho L.P.S."/>
            <person name="Shen B."/>
        </authorList>
    </citation>
    <scope>NUCLEOTIDE SEQUENCE [LARGE SCALE GENOMIC DNA]</scope>
    <source>
        <strain evidence="3 4">NPDC001166</strain>
    </source>
</reference>
<feature type="transmembrane region" description="Helical" evidence="1">
    <location>
        <begin position="111"/>
        <end position="131"/>
    </location>
</feature>
<proteinExistence type="predicted"/>
<protein>
    <submittedName>
        <fullName evidence="3">DUF4328 domain-containing protein</fullName>
    </submittedName>
</protein>
<dbReference type="InterPro" id="IPR025565">
    <property type="entry name" value="DUF4328"/>
</dbReference>
<dbReference type="Proteomes" id="UP001470023">
    <property type="component" value="Unassembled WGS sequence"/>
</dbReference>
<keyword evidence="1" id="KW-1133">Transmembrane helix</keyword>
<keyword evidence="1" id="KW-0472">Membrane</keyword>
<dbReference type="EMBL" id="JBEPAZ010000007">
    <property type="protein sequence ID" value="MER6428391.1"/>
    <property type="molecule type" value="Genomic_DNA"/>
</dbReference>
<evidence type="ECO:0000256" key="1">
    <source>
        <dbReference type="SAM" id="Phobius"/>
    </source>
</evidence>
<name>A0ABV1U566_9ACTN</name>
<feature type="domain" description="DUF4328" evidence="2">
    <location>
        <begin position="74"/>
        <end position="211"/>
    </location>
</feature>
<dbReference type="RefSeq" id="WP_241840714.1">
    <property type="nucleotide sequence ID" value="NZ_JBEPAB010000010.1"/>
</dbReference>
<accession>A0ABV1U566</accession>
<feature type="transmembrane region" description="Helical" evidence="1">
    <location>
        <begin position="187"/>
        <end position="211"/>
    </location>
</feature>
<evidence type="ECO:0000313" key="3">
    <source>
        <dbReference type="EMBL" id="MER6428391.1"/>
    </source>
</evidence>
<keyword evidence="4" id="KW-1185">Reference proteome</keyword>
<organism evidence="3 4">
    <name type="scientific">Streptomyces sp. 900105245</name>
    <dbReference type="NCBI Taxonomy" id="3154379"/>
    <lineage>
        <taxon>Bacteria</taxon>
        <taxon>Bacillati</taxon>
        <taxon>Actinomycetota</taxon>
        <taxon>Actinomycetes</taxon>
        <taxon>Kitasatosporales</taxon>
        <taxon>Streptomycetaceae</taxon>
        <taxon>Streptomyces</taxon>
    </lineage>
</organism>
<feature type="transmembrane region" description="Helical" evidence="1">
    <location>
        <begin position="155"/>
        <end position="175"/>
    </location>
</feature>
<sequence>MTEHMNKQAAQLPAFRPVRPSARLAVGGLLLAGAAWGVRAAWEFRLFLAGEPASGPPDQGEGVHRPLNALENSYHAVSSLAGGAVVVCGLLFVSWLWLLRDNARALSGQPPRYLGIWVILGWFFPIVSFWFPRGIVVDAFRAGEPGRKVPLSVEVWWGLWLIGMVSGVGIVARDTTDELIARAYTEVWPLLASDAAVIGAAVAGVFAVLAVSRSQEARIRAARAVPSAEAVGTPAPA</sequence>
<evidence type="ECO:0000313" key="4">
    <source>
        <dbReference type="Proteomes" id="UP001470023"/>
    </source>
</evidence>